<evidence type="ECO:0000259" key="18">
    <source>
        <dbReference type="Pfam" id="PF08030"/>
    </source>
</evidence>
<gene>
    <name evidence="19" type="ORF">BN7_5935</name>
</gene>
<dbReference type="HOGENOM" id="CLU_036508_0_0_1"/>
<evidence type="ECO:0000256" key="10">
    <source>
        <dbReference type="ARBA" id="ARBA00023065"/>
    </source>
</evidence>
<dbReference type="STRING" id="1206466.K0KWH8"/>
<evidence type="ECO:0000256" key="12">
    <source>
        <dbReference type="ARBA" id="ARBA00037386"/>
    </source>
</evidence>
<evidence type="ECO:0000259" key="16">
    <source>
        <dbReference type="Pfam" id="PF01794"/>
    </source>
</evidence>
<comment type="caution">
    <text evidence="19">The sequence shown here is derived from an EMBL/GenBank/DDBJ whole genome shotgun (WGS) entry which is preliminary data.</text>
</comment>
<feature type="transmembrane region" description="Helical" evidence="15">
    <location>
        <begin position="102"/>
        <end position="118"/>
    </location>
</feature>
<feature type="transmembrane region" description="Helical" evidence="15">
    <location>
        <begin position="138"/>
        <end position="157"/>
    </location>
</feature>
<keyword evidence="4 15" id="KW-0812">Transmembrane</keyword>
<dbReference type="FunCoup" id="K0KWH8">
    <property type="interactions" value="18"/>
</dbReference>
<protein>
    <recommendedName>
        <fullName evidence="14">Probable metalloreductase AIM14</fullName>
    </recommendedName>
</protein>
<evidence type="ECO:0000256" key="8">
    <source>
        <dbReference type="ARBA" id="ARBA00022989"/>
    </source>
</evidence>
<keyword evidence="2" id="KW-0813">Transport</keyword>
<dbReference type="Gene3D" id="3.40.50.80">
    <property type="entry name" value="Nucleotide-binding domain of ferredoxin-NADP reductase (FNR) module"/>
    <property type="match status" value="1"/>
</dbReference>
<evidence type="ECO:0000256" key="6">
    <source>
        <dbReference type="ARBA" id="ARBA00022857"/>
    </source>
</evidence>
<dbReference type="PANTHER" id="PTHR11972:SF198">
    <property type="entry name" value="METALLOREDUCTASE AIM14-RELATED"/>
    <property type="match status" value="1"/>
</dbReference>
<dbReference type="GO" id="GO:0000293">
    <property type="term" value="F:ferric-chelate reductase activity"/>
    <property type="evidence" value="ECO:0007669"/>
    <property type="project" value="TreeGrafter"/>
</dbReference>
<dbReference type="Pfam" id="PF01794">
    <property type="entry name" value="Ferric_reduct"/>
    <property type="match status" value="1"/>
</dbReference>
<dbReference type="InterPro" id="IPR013112">
    <property type="entry name" value="FAD-bd_8"/>
</dbReference>
<dbReference type="EMBL" id="CAIF01000241">
    <property type="protein sequence ID" value="CCH46342.1"/>
    <property type="molecule type" value="Genomic_DNA"/>
</dbReference>
<evidence type="ECO:0000256" key="2">
    <source>
        <dbReference type="ARBA" id="ARBA00022448"/>
    </source>
</evidence>
<feature type="domain" description="Ferric oxidoreductase" evidence="16">
    <location>
        <begin position="102"/>
        <end position="212"/>
    </location>
</feature>
<keyword evidence="9" id="KW-0560">Oxidoreductase</keyword>
<evidence type="ECO:0000259" key="17">
    <source>
        <dbReference type="Pfam" id="PF08022"/>
    </source>
</evidence>
<feature type="transmembrane region" description="Helical" evidence="15">
    <location>
        <begin position="72"/>
        <end position="90"/>
    </location>
</feature>
<evidence type="ECO:0000256" key="4">
    <source>
        <dbReference type="ARBA" id="ARBA00022692"/>
    </source>
</evidence>
<feature type="transmembrane region" description="Helical" evidence="15">
    <location>
        <begin position="169"/>
        <end position="189"/>
    </location>
</feature>
<evidence type="ECO:0000256" key="14">
    <source>
        <dbReference type="ARBA" id="ARBA00039704"/>
    </source>
</evidence>
<accession>K0KWH8</accession>
<dbReference type="InterPro" id="IPR039261">
    <property type="entry name" value="FNR_nucleotide-bd"/>
</dbReference>
<dbReference type="Pfam" id="PF08022">
    <property type="entry name" value="FAD_binding_8"/>
    <property type="match status" value="1"/>
</dbReference>
<dbReference type="InParanoid" id="K0KWH8"/>
<dbReference type="InterPro" id="IPR050369">
    <property type="entry name" value="RBOH/FRE"/>
</dbReference>
<dbReference type="GO" id="GO:0005886">
    <property type="term" value="C:plasma membrane"/>
    <property type="evidence" value="ECO:0007669"/>
    <property type="project" value="TreeGrafter"/>
</dbReference>
<dbReference type="InterPro" id="IPR013121">
    <property type="entry name" value="Fe_red_NAD-bd_6"/>
</dbReference>
<dbReference type="SFLD" id="SFLDF00463">
    <property type="entry name" value="AIM14"/>
    <property type="match status" value="1"/>
</dbReference>
<keyword evidence="10" id="KW-0406">Ion transport</keyword>
<dbReference type="SFLD" id="SFLDG01168">
    <property type="entry name" value="Ferric_reductase_subgroup_(FRE"/>
    <property type="match status" value="1"/>
</dbReference>
<dbReference type="eggNOG" id="KOG0039">
    <property type="taxonomic scope" value="Eukaryota"/>
</dbReference>
<organism evidence="19 20">
    <name type="scientific">Wickerhamomyces ciferrii (strain ATCC 14091 / BCRC 22168 / CBS 111 / JCM 3599 / NBRC 0793 / NRRL Y-1031 F-60-10)</name>
    <name type="common">Yeast</name>
    <name type="synonym">Pichia ciferrii</name>
    <dbReference type="NCBI Taxonomy" id="1206466"/>
    <lineage>
        <taxon>Eukaryota</taxon>
        <taxon>Fungi</taxon>
        <taxon>Dikarya</taxon>
        <taxon>Ascomycota</taxon>
        <taxon>Saccharomycotina</taxon>
        <taxon>Saccharomycetes</taxon>
        <taxon>Phaffomycetales</taxon>
        <taxon>Wickerhamomycetaceae</taxon>
        <taxon>Wickerhamomyces</taxon>
    </lineage>
</organism>
<reference evidence="19 20" key="1">
    <citation type="journal article" date="2012" name="Eukaryot. Cell">
        <title>Draft genome sequence of Wickerhamomyces ciferrii NRRL Y-1031 F-60-10.</title>
        <authorList>
            <person name="Schneider J."/>
            <person name="Andrea H."/>
            <person name="Blom J."/>
            <person name="Jaenicke S."/>
            <person name="Ruckert C."/>
            <person name="Schorsch C."/>
            <person name="Szczepanowski R."/>
            <person name="Farwick M."/>
            <person name="Goesmann A."/>
            <person name="Puhler A."/>
            <person name="Schaffer S."/>
            <person name="Tauch A."/>
            <person name="Kohler T."/>
            <person name="Brinkrolf K."/>
        </authorList>
    </citation>
    <scope>NUCLEOTIDE SEQUENCE [LARGE SCALE GENOMIC DNA]</scope>
    <source>
        <strain evidence="20">ATCC 14091 / BCRC 22168 / CBS 111 / JCM 3599 / NBRC 0793 / NRRL Y-1031 F-60-10</strain>
    </source>
</reference>
<dbReference type="SFLD" id="SFLDS00052">
    <property type="entry name" value="Ferric_Reductase_Domain"/>
    <property type="match status" value="1"/>
</dbReference>
<name>K0KWH8_WICCF</name>
<dbReference type="InterPro" id="IPR013130">
    <property type="entry name" value="Fe3_Rdtase_TM_dom"/>
</dbReference>
<proteinExistence type="inferred from homology"/>
<keyword evidence="3" id="KW-0285">Flavoprotein</keyword>
<evidence type="ECO:0000256" key="15">
    <source>
        <dbReference type="SAM" id="Phobius"/>
    </source>
</evidence>
<comment type="function">
    <text evidence="12">Probable cell surface metalloreductase. May be involved in iron or copper homeostasis.</text>
</comment>
<dbReference type="SUPFAM" id="SSF52343">
    <property type="entry name" value="Ferredoxin reductase-like, C-terminal NADP-linked domain"/>
    <property type="match status" value="1"/>
</dbReference>
<evidence type="ECO:0000313" key="19">
    <source>
        <dbReference type="EMBL" id="CCH46342.1"/>
    </source>
</evidence>
<keyword evidence="20" id="KW-1185">Reference proteome</keyword>
<evidence type="ECO:0000256" key="7">
    <source>
        <dbReference type="ARBA" id="ARBA00022982"/>
    </source>
</evidence>
<feature type="transmembrane region" description="Helical" evidence="15">
    <location>
        <begin position="31"/>
        <end position="51"/>
    </location>
</feature>
<dbReference type="CDD" id="cd06186">
    <property type="entry name" value="NOX_Duox_like_FAD_NADP"/>
    <property type="match status" value="1"/>
</dbReference>
<evidence type="ECO:0000256" key="5">
    <source>
        <dbReference type="ARBA" id="ARBA00022827"/>
    </source>
</evidence>
<dbReference type="AlphaFoldDB" id="K0KWH8"/>
<keyword evidence="11 15" id="KW-0472">Membrane</keyword>
<keyword evidence="8 15" id="KW-1133">Transmembrane helix</keyword>
<evidence type="ECO:0000256" key="3">
    <source>
        <dbReference type="ARBA" id="ARBA00022630"/>
    </source>
</evidence>
<evidence type="ECO:0000256" key="1">
    <source>
        <dbReference type="ARBA" id="ARBA00004141"/>
    </source>
</evidence>
<dbReference type="GO" id="GO:0033215">
    <property type="term" value="P:reductive iron assimilation"/>
    <property type="evidence" value="ECO:0007669"/>
    <property type="project" value="TreeGrafter"/>
</dbReference>
<evidence type="ECO:0000256" key="11">
    <source>
        <dbReference type="ARBA" id="ARBA00023136"/>
    </source>
</evidence>
<evidence type="ECO:0000256" key="9">
    <source>
        <dbReference type="ARBA" id="ARBA00023002"/>
    </source>
</evidence>
<evidence type="ECO:0000313" key="20">
    <source>
        <dbReference type="Proteomes" id="UP000009328"/>
    </source>
</evidence>
<dbReference type="Proteomes" id="UP000009328">
    <property type="component" value="Unassembled WGS sequence"/>
</dbReference>
<keyword evidence="6" id="KW-0521">NADP</keyword>
<evidence type="ECO:0000256" key="13">
    <source>
        <dbReference type="ARBA" id="ARBA00038065"/>
    </source>
</evidence>
<feature type="domain" description="FAD-binding 8" evidence="17">
    <location>
        <begin position="253"/>
        <end position="317"/>
    </location>
</feature>
<keyword evidence="7" id="KW-0249">Electron transport</keyword>
<feature type="transmembrane region" description="Helical" evidence="15">
    <location>
        <begin position="223"/>
        <end position="243"/>
    </location>
</feature>
<dbReference type="Pfam" id="PF08030">
    <property type="entry name" value="NAD_binding_6"/>
    <property type="match status" value="1"/>
</dbReference>
<sequence length="518" mass="60348">MIIEEGQRNAYVDLIKRHGSTHFANVPIGHFLFFLTIINVIGIYSFQKFYLHKWSRSGRSTTSRALVSTPEWWKLIIWNIIIIGLSFYKFKLSLLSVFIKRLGRFAYLLLPLDIFFAFKPNPLPNIYYLEYVFLHKWLSRVIVLLSVVHGIMFTVKWAVEHEFFKFFRLLNFLGVIAVIGWLMITIISLKPIRHRFYKAFFTTHLILAWISPFLLQFHARPGVTFYSFIIVILFIAQVITKIWKSKDEKLDIETSKGSDLIIIKFPNSFGDYLPSSHIRISEFQKINPLTYLLPTHPFTIASSPTDSTIKLIVKKTNFEIKPRFDYSISGPFPSLHSNFFKTAENVVLVAGGSGISYALGIYQNLQINNFTRVHLIWVLRNKADLWILNHFNVKKIDIFITSDISKTDADNEEGDNLLQLNDDDVDIDTDTDFDIELEDFGNDPFADFNSIGRSQRRDQLQKTIKYGRPNLRNYTNYIDQYVKANNWVISCGTKSLNNDCSKWAKFLEVKHHSEVYEL</sequence>
<comment type="similarity">
    <text evidence="13">Belongs to the ferric reductase (FRE) family. AIM14 subfamily.</text>
</comment>
<dbReference type="PANTHER" id="PTHR11972">
    <property type="entry name" value="NADPH OXIDASE"/>
    <property type="match status" value="1"/>
</dbReference>
<feature type="transmembrane region" description="Helical" evidence="15">
    <location>
        <begin position="196"/>
        <end position="217"/>
    </location>
</feature>
<comment type="subcellular location">
    <subcellularLocation>
        <location evidence="1">Membrane</location>
        <topology evidence="1">Multi-pass membrane protein</topology>
    </subcellularLocation>
</comment>
<feature type="domain" description="Ferric reductase NAD binding" evidence="18">
    <location>
        <begin position="344"/>
        <end position="502"/>
    </location>
</feature>
<keyword evidence="5" id="KW-0274">FAD</keyword>